<feature type="non-terminal residue" evidence="1">
    <location>
        <position position="1"/>
    </location>
</feature>
<dbReference type="OrthoDB" id="9977282at2759"/>
<name>A0A3S5BZ83_9PLAT</name>
<evidence type="ECO:0000313" key="2">
    <source>
        <dbReference type="Proteomes" id="UP000784294"/>
    </source>
</evidence>
<proteinExistence type="predicted"/>
<comment type="caution">
    <text evidence="1">The sequence shown here is derived from an EMBL/GenBank/DDBJ whole genome shotgun (WGS) entry which is preliminary data.</text>
</comment>
<dbReference type="EMBL" id="CAAALY010074978">
    <property type="protein sequence ID" value="VEL25588.1"/>
    <property type="molecule type" value="Genomic_DNA"/>
</dbReference>
<evidence type="ECO:0000313" key="1">
    <source>
        <dbReference type="EMBL" id="VEL25588.1"/>
    </source>
</evidence>
<gene>
    <name evidence="1" type="ORF">PXEA_LOCUS19028</name>
</gene>
<protein>
    <submittedName>
        <fullName evidence="1">Uncharacterized protein</fullName>
    </submittedName>
</protein>
<dbReference type="AlphaFoldDB" id="A0A3S5BZ83"/>
<dbReference type="Proteomes" id="UP000784294">
    <property type="component" value="Unassembled WGS sequence"/>
</dbReference>
<organism evidence="1 2">
    <name type="scientific">Protopolystoma xenopodis</name>
    <dbReference type="NCBI Taxonomy" id="117903"/>
    <lineage>
        <taxon>Eukaryota</taxon>
        <taxon>Metazoa</taxon>
        <taxon>Spiralia</taxon>
        <taxon>Lophotrochozoa</taxon>
        <taxon>Platyhelminthes</taxon>
        <taxon>Monogenea</taxon>
        <taxon>Polyopisthocotylea</taxon>
        <taxon>Polystomatidea</taxon>
        <taxon>Polystomatidae</taxon>
        <taxon>Protopolystoma</taxon>
    </lineage>
</organism>
<reference evidence="1" key="1">
    <citation type="submission" date="2018-11" db="EMBL/GenBank/DDBJ databases">
        <authorList>
            <consortium name="Pathogen Informatics"/>
        </authorList>
    </citation>
    <scope>NUCLEOTIDE SEQUENCE</scope>
</reference>
<sequence length="99" mass="11127">MGTYKKPTSLIGETFCETFRCTLFMDRRLSPGSRADALTKSLKPNANQLRWLAIEPLVAAGNLVDLDHLLLAKKRLSYQQAVALNQSRLVYYLKSIDAP</sequence>
<accession>A0A3S5BZ83</accession>
<keyword evidence="2" id="KW-1185">Reference proteome</keyword>